<sequence length="59" mass="6711">MATAKKQVSKSKKPKNKNVTTEAEVKNTVVENEVKAIVAEKNNAEDRPRFITSRRVWPD</sequence>
<organism evidence="2">
    <name type="scientific">hydrothermal vent metagenome</name>
    <dbReference type="NCBI Taxonomy" id="652676"/>
    <lineage>
        <taxon>unclassified sequences</taxon>
        <taxon>metagenomes</taxon>
        <taxon>ecological metagenomes</taxon>
    </lineage>
</organism>
<protein>
    <submittedName>
        <fullName evidence="2">Uncharacterized protein</fullName>
    </submittedName>
</protein>
<feature type="compositionally biased region" description="Basic residues" evidence="1">
    <location>
        <begin position="7"/>
        <end position="16"/>
    </location>
</feature>
<reference evidence="2" key="1">
    <citation type="submission" date="2018-06" db="EMBL/GenBank/DDBJ databases">
        <authorList>
            <person name="Zhirakovskaya E."/>
        </authorList>
    </citation>
    <scope>NUCLEOTIDE SEQUENCE</scope>
</reference>
<dbReference type="EMBL" id="UOFO01000033">
    <property type="protein sequence ID" value="VAW84049.1"/>
    <property type="molecule type" value="Genomic_DNA"/>
</dbReference>
<gene>
    <name evidence="2" type="ORF">MNBD_GAMMA16-1463</name>
</gene>
<proteinExistence type="predicted"/>
<dbReference type="AlphaFoldDB" id="A0A3B0ZCS1"/>
<evidence type="ECO:0000313" key="2">
    <source>
        <dbReference type="EMBL" id="VAW84049.1"/>
    </source>
</evidence>
<name>A0A3B0ZCS1_9ZZZZ</name>
<evidence type="ECO:0000256" key="1">
    <source>
        <dbReference type="SAM" id="MobiDB-lite"/>
    </source>
</evidence>
<accession>A0A3B0ZCS1</accession>
<feature type="region of interest" description="Disordered" evidence="1">
    <location>
        <begin position="1"/>
        <end position="23"/>
    </location>
</feature>